<dbReference type="AlphaFoldDB" id="A0A1M5Q5N6"/>
<feature type="domain" description="MobA/VirD2-like nuclease" evidence="1">
    <location>
        <begin position="17"/>
        <end position="151"/>
    </location>
</feature>
<evidence type="ECO:0000313" key="3">
    <source>
        <dbReference type="Proteomes" id="UP000184112"/>
    </source>
</evidence>
<dbReference type="Proteomes" id="UP000184112">
    <property type="component" value="Unassembled WGS sequence"/>
</dbReference>
<organism evidence="2 3">
    <name type="scientific">Flavobacterium johnsoniae</name>
    <name type="common">Cytophaga johnsonae</name>
    <dbReference type="NCBI Taxonomy" id="986"/>
    <lineage>
        <taxon>Bacteria</taxon>
        <taxon>Pseudomonadati</taxon>
        <taxon>Bacteroidota</taxon>
        <taxon>Flavobacteriia</taxon>
        <taxon>Flavobacteriales</taxon>
        <taxon>Flavobacteriaceae</taxon>
        <taxon>Flavobacterium</taxon>
    </lineage>
</organism>
<proteinExistence type="predicted"/>
<evidence type="ECO:0000313" key="2">
    <source>
        <dbReference type="EMBL" id="SHH09557.1"/>
    </source>
</evidence>
<dbReference type="Pfam" id="PF03432">
    <property type="entry name" value="Relaxase"/>
    <property type="match status" value="1"/>
</dbReference>
<protein>
    <submittedName>
        <fullName evidence="2">Relaxase/Mobilisation nuclease domain-containing protein</fullName>
    </submittedName>
</protein>
<dbReference type="RefSeq" id="WP_073409941.1">
    <property type="nucleotide sequence ID" value="NZ_FQWH01000006.1"/>
</dbReference>
<dbReference type="EMBL" id="FQWH01000006">
    <property type="protein sequence ID" value="SHH09557.1"/>
    <property type="molecule type" value="Genomic_DNA"/>
</dbReference>
<reference evidence="2 3" key="1">
    <citation type="submission" date="2016-11" db="EMBL/GenBank/DDBJ databases">
        <authorList>
            <person name="Jaros S."/>
            <person name="Januszkiewicz K."/>
            <person name="Wedrychowicz H."/>
        </authorList>
    </citation>
    <scope>NUCLEOTIDE SEQUENCE [LARGE SCALE GENOMIC DNA]</scope>
    <source>
        <strain evidence="2 3">DSM 6792</strain>
    </source>
</reference>
<dbReference type="InterPro" id="IPR005094">
    <property type="entry name" value="Endonuclease_MobA/VirD2"/>
</dbReference>
<evidence type="ECO:0000259" key="1">
    <source>
        <dbReference type="Pfam" id="PF03432"/>
    </source>
</evidence>
<sequence>MVAIIKTGYAIHKVFYYNENKVKEAVAECIGAGNYPIDVDQMRGDVKLNRFLKQLELNENVKRNTVHISINFDPSENHSKEKLMAIADTYMEKIGFGQQPYLVYQHHDSGHPHIHLVSINVQRDGRRIDMQNIGKNRSEPARKEIEERFGLVKAQGNKNSTDFTLKPIISQKIQYGRSESKKAIANVLGQVLSSYKYASFPELNAVLKQYNVLADRGNEDSKMFKAKGLMYRILDDDGKPIGVPIKASLFYNKPTMKFLEEKFESNKTNEVSDLRRVKNAIDMAFFKTQISLAELVQVLQKDGINTVFRKNAEGLLYGITYVDHTTKCVFNGSTLGKQYSAKTIQERCAYVNPAEQKMTNLVSEKLHEITFETPKSEIIVALFGDDFRDNKYIGSSTIMGQLAEMLMQSEQTANYLPYELRNKKKKRKGQSNNR</sequence>
<gene>
    <name evidence="2" type="ORF">SAMN05444388_106203</name>
</gene>
<accession>A0A1M5Q5N6</accession>
<name>A0A1M5Q5N6_FLAJO</name>